<dbReference type="AlphaFoldDB" id="A0A517ZKD1"/>
<gene>
    <name evidence="1" type="ORF">Mal52_13980</name>
</gene>
<keyword evidence="2" id="KW-1185">Reference proteome</keyword>
<organism evidence="1 2">
    <name type="scientific">Symmachiella dynata</name>
    <dbReference type="NCBI Taxonomy" id="2527995"/>
    <lineage>
        <taxon>Bacteria</taxon>
        <taxon>Pseudomonadati</taxon>
        <taxon>Planctomycetota</taxon>
        <taxon>Planctomycetia</taxon>
        <taxon>Planctomycetales</taxon>
        <taxon>Planctomycetaceae</taxon>
        <taxon>Symmachiella</taxon>
    </lineage>
</organism>
<dbReference type="RefSeq" id="WP_145374922.1">
    <property type="nucleotide sequence ID" value="NZ_CP036276.1"/>
</dbReference>
<protein>
    <submittedName>
        <fullName evidence="1">Uncharacterized protein</fullName>
    </submittedName>
</protein>
<evidence type="ECO:0000313" key="2">
    <source>
        <dbReference type="Proteomes" id="UP000319383"/>
    </source>
</evidence>
<proteinExistence type="predicted"/>
<dbReference type="KEGG" id="sdyn:Mal52_13980"/>
<dbReference type="Proteomes" id="UP000319383">
    <property type="component" value="Chromosome"/>
</dbReference>
<name>A0A517ZKD1_9PLAN</name>
<dbReference type="EMBL" id="CP036276">
    <property type="protein sequence ID" value="QDU42928.1"/>
    <property type="molecule type" value="Genomic_DNA"/>
</dbReference>
<evidence type="ECO:0000313" key="1">
    <source>
        <dbReference type="EMBL" id="QDU42928.1"/>
    </source>
</evidence>
<sequence length="165" mass="18918">MNLRPELLPPKLDEALIARLADLASKIDGARPGEYDEWLKEFNELSQENFPFEYFQGIYGGEDHADWVRRVINARLIKPVPDVSRGELIEIVRRAMLQNGYPDYEVYMAIFDANVPRAHASNLIFYPPDYDASTNTWGGGRAMGEYEPTIEEIVDWALEPDPQNE</sequence>
<accession>A0A517ZKD1</accession>
<reference evidence="1 2" key="1">
    <citation type="submission" date="2019-02" db="EMBL/GenBank/DDBJ databases">
        <title>Deep-cultivation of Planctomycetes and their phenomic and genomic characterization uncovers novel biology.</title>
        <authorList>
            <person name="Wiegand S."/>
            <person name="Jogler M."/>
            <person name="Boedeker C."/>
            <person name="Pinto D."/>
            <person name="Vollmers J."/>
            <person name="Rivas-Marin E."/>
            <person name="Kohn T."/>
            <person name="Peeters S.H."/>
            <person name="Heuer A."/>
            <person name="Rast P."/>
            <person name="Oberbeckmann S."/>
            <person name="Bunk B."/>
            <person name="Jeske O."/>
            <person name="Meyerdierks A."/>
            <person name="Storesund J.E."/>
            <person name="Kallscheuer N."/>
            <person name="Luecker S."/>
            <person name="Lage O.M."/>
            <person name="Pohl T."/>
            <person name="Merkel B.J."/>
            <person name="Hornburger P."/>
            <person name="Mueller R.-W."/>
            <person name="Bruemmer F."/>
            <person name="Labrenz M."/>
            <person name="Spormann A.M."/>
            <person name="Op den Camp H."/>
            <person name="Overmann J."/>
            <person name="Amann R."/>
            <person name="Jetten M.S.M."/>
            <person name="Mascher T."/>
            <person name="Medema M.H."/>
            <person name="Devos D.P."/>
            <person name="Kaster A.-K."/>
            <person name="Ovreas L."/>
            <person name="Rohde M."/>
            <person name="Galperin M.Y."/>
            <person name="Jogler C."/>
        </authorList>
    </citation>
    <scope>NUCLEOTIDE SEQUENCE [LARGE SCALE GENOMIC DNA]</scope>
    <source>
        <strain evidence="1 2">Mal52</strain>
    </source>
</reference>